<evidence type="ECO:0000313" key="1">
    <source>
        <dbReference type="EMBL" id="WOB44790.1"/>
    </source>
</evidence>
<proteinExistence type="predicted"/>
<dbReference type="RefSeq" id="WP_297088384.1">
    <property type="nucleotide sequence ID" value="NZ_CP053540.1"/>
</dbReference>
<dbReference type="KEGG" id="tog:HNI00_17765"/>
<protein>
    <submittedName>
        <fullName evidence="1">Uncharacterized protein</fullName>
    </submittedName>
</protein>
<name>A0AA96Y680_9CYAN</name>
<accession>A0AA96Y680</accession>
<reference evidence="1" key="1">
    <citation type="submission" date="2020-05" db="EMBL/GenBank/DDBJ databases">
        <authorList>
            <person name="Zhu T."/>
            <person name="Keshari N."/>
            <person name="Lu X."/>
        </authorList>
    </citation>
    <scope>NUCLEOTIDE SEQUENCE</scope>
    <source>
        <strain evidence="1">NK1-22</strain>
    </source>
</reference>
<dbReference type="AlphaFoldDB" id="A0AA96Y680"/>
<sequence length="53" mass="5816">MPTLWVAGGDRAGDLILSVLLLLDPARPQHSILQSYFISHLSYETFASSSRSP</sequence>
<organism evidence="1">
    <name type="scientific">Thermoleptolyngbya oregonensis NK1-22</name>
    <dbReference type="NCBI Taxonomy" id="2547457"/>
    <lineage>
        <taxon>Bacteria</taxon>
        <taxon>Bacillati</taxon>
        <taxon>Cyanobacteriota</taxon>
        <taxon>Cyanophyceae</taxon>
        <taxon>Oculatellales</taxon>
        <taxon>Oculatellaceae</taxon>
        <taxon>Thermoleptolyngbya</taxon>
    </lineage>
</organism>
<gene>
    <name evidence="1" type="ORF">HNI00_17765</name>
</gene>
<dbReference type="EMBL" id="CP053540">
    <property type="protein sequence ID" value="WOB44790.1"/>
    <property type="molecule type" value="Genomic_DNA"/>
</dbReference>